<accession>A0ABP1FU62</accession>
<name>A0ABP1FU62_9CHLO</name>
<evidence type="ECO:0000313" key="3">
    <source>
        <dbReference type="Proteomes" id="UP001497392"/>
    </source>
</evidence>
<evidence type="ECO:0000256" key="1">
    <source>
        <dbReference type="SAM" id="MobiDB-lite"/>
    </source>
</evidence>
<proteinExistence type="predicted"/>
<protein>
    <submittedName>
        <fullName evidence="2">G5942 protein</fullName>
    </submittedName>
</protein>
<keyword evidence="3" id="KW-1185">Reference proteome</keyword>
<evidence type="ECO:0000313" key="2">
    <source>
        <dbReference type="EMBL" id="CAL5223428.1"/>
    </source>
</evidence>
<feature type="region of interest" description="Disordered" evidence="1">
    <location>
        <begin position="83"/>
        <end position="114"/>
    </location>
</feature>
<sequence>MFPNKAQSQPADYAAMFAVPIRAADSTMQSKCPADGRGVVKRSAAYLGNHKQDYIVVTPMCKRWPPAQAFNDQNCPPVTTNAHHTSLQCPPRTSHPTGHCSGKQDTRPPIRPNTGVIVVTPMCTKKRPPLSNGSAESADKNTANVVNAPTTVLQESQLNPNAVAFVTPMCAEKRPPVSDVSAEGAPKDTADAAKALTAELETSKMSLKASHLLVAPTPHTCH</sequence>
<organism evidence="2 3">
    <name type="scientific">Coccomyxa viridis</name>
    <dbReference type="NCBI Taxonomy" id="1274662"/>
    <lineage>
        <taxon>Eukaryota</taxon>
        <taxon>Viridiplantae</taxon>
        <taxon>Chlorophyta</taxon>
        <taxon>core chlorophytes</taxon>
        <taxon>Trebouxiophyceae</taxon>
        <taxon>Trebouxiophyceae incertae sedis</taxon>
        <taxon>Coccomyxaceae</taxon>
        <taxon>Coccomyxa</taxon>
    </lineage>
</organism>
<gene>
    <name evidence="2" type="primary">g5942</name>
    <name evidence="2" type="ORF">VP750_LOCUS5087</name>
</gene>
<dbReference type="Proteomes" id="UP001497392">
    <property type="component" value="Unassembled WGS sequence"/>
</dbReference>
<reference evidence="2 3" key="1">
    <citation type="submission" date="2024-06" db="EMBL/GenBank/DDBJ databases">
        <authorList>
            <person name="Kraege A."/>
            <person name="Thomma B."/>
        </authorList>
    </citation>
    <scope>NUCLEOTIDE SEQUENCE [LARGE SCALE GENOMIC DNA]</scope>
</reference>
<comment type="caution">
    <text evidence="2">The sequence shown here is derived from an EMBL/GenBank/DDBJ whole genome shotgun (WGS) entry which is preliminary data.</text>
</comment>
<dbReference type="EMBL" id="CAXHTA020000008">
    <property type="protein sequence ID" value="CAL5223428.1"/>
    <property type="molecule type" value="Genomic_DNA"/>
</dbReference>